<feature type="coiled-coil region" evidence="2">
    <location>
        <begin position="296"/>
        <end position="325"/>
    </location>
</feature>
<name>A0A1T4MM01_9GAMM</name>
<dbReference type="OrthoDB" id="9804951at2"/>
<dbReference type="InterPro" id="IPR029787">
    <property type="entry name" value="Nucleotide_cyclase"/>
</dbReference>
<dbReference type="Gene3D" id="3.30.70.270">
    <property type="match status" value="1"/>
</dbReference>
<keyword evidence="2" id="KW-0175">Coiled coil</keyword>
<comment type="cofactor">
    <cofactor evidence="1">
        <name>Mg(2+)</name>
        <dbReference type="ChEBI" id="CHEBI:18420"/>
    </cofactor>
</comment>
<sequence length="965" mass="107610">MNHTTWRDVLPQSTETAGNPSTPATPAKLLDLLQADSIEGVASALLGALPACGRARMTWSAEWPRHLRSWPAGATEEGSVRHTLCDDGEGAVAMLEGPPEWLDSVPPPLLDAAARRLRELLGAHRLRESLERLGRAERLQHALFAIADMAGSGRDMPSLLQGLHGIIGGLMYADNFYIALYARERQTLRFIYFADVFNAEDYSSEEEIPLARLEGGLTWYVIRDCKPLMGSLDSIRHQVSGPLLARGADATDWLGVPMLRDDQIHGALVVQSYRDDVPRYTESDQALLSFVAEHVLTALERKQAQAELEQRVAERTRQLATANEDLHQQVRERLRGEHLQATLYRIAALANIDDDSERFYRQIHQAVGELINAENFYIALLSMDGTMLEFPYSVDAKDQQRPPRPLGRGLSEYVIRSGKSVLADRALERQLTESGEIVPGKTAPALCWLGVPLLDQDRVIGVVAVQSYRPDLEYDAGDAELLTFVSYQIASSLQRRRSAQALLQLNAELEHRVDERTRELREQIVVREQVEARLKHQVMHDPLTGLPNRLYMRDRIERALAGLRRNPERRFALLYLDVDRFKLFNDSLGHLAGDEVLREVARRLGDCIREPDVAARLSGDEFAILLEEVPVPQVACKVARRIQEALQKPMQIAGRELQTSASIGIAVGDERYDSTDELFHDADVALYRAKSAGRQRFVLFDDTLQQAAMDVLEIEQGLRTALAGNQLQPYFQPLVRLADRHVVGYEALVRWHHPQRGLLLPGEFLQVAEDSGLMEAVDWQMYRMACEQGGPLVEHGGFLTLNISPRHFQNGDFDTQLLQLAADTGFNPAQLRIEVTEGTLLGDPEAVIQVLERLRAACVEAALDDFGTGYSSLGHVHQFPLKMIKIDRSFVDPLGRQESREGSQRSSAIISAILALARSLGLEVVAEGVETEAQYEALTAMGCSYAQGYLFGRPQPAARWLGPTG</sequence>
<dbReference type="CDD" id="cd01949">
    <property type="entry name" value="GGDEF"/>
    <property type="match status" value="1"/>
</dbReference>
<dbReference type="InterPro" id="IPR043128">
    <property type="entry name" value="Rev_trsase/Diguanyl_cyclase"/>
</dbReference>
<dbReference type="Pfam" id="PF13185">
    <property type="entry name" value="GAF_2"/>
    <property type="match status" value="2"/>
</dbReference>
<dbReference type="SUPFAM" id="SSF141868">
    <property type="entry name" value="EAL domain-like"/>
    <property type="match status" value="1"/>
</dbReference>
<proteinExistence type="predicted"/>
<evidence type="ECO:0000259" key="5">
    <source>
        <dbReference type="PROSITE" id="PS50887"/>
    </source>
</evidence>
<dbReference type="Gene3D" id="3.20.20.450">
    <property type="entry name" value="EAL domain"/>
    <property type="match status" value="1"/>
</dbReference>
<reference evidence="6 7" key="1">
    <citation type="submission" date="2017-02" db="EMBL/GenBank/DDBJ databases">
        <authorList>
            <person name="Peterson S.W."/>
        </authorList>
    </citation>
    <scope>NUCLEOTIDE SEQUENCE [LARGE SCALE GENOMIC DNA]</scope>
    <source>
        <strain evidence="6 7">DSM 21749</strain>
    </source>
</reference>
<evidence type="ECO:0000259" key="4">
    <source>
        <dbReference type="PROSITE" id="PS50883"/>
    </source>
</evidence>
<dbReference type="Proteomes" id="UP000190061">
    <property type="component" value="Unassembled WGS sequence"/>
</dbReference>
<feature type="region of interest" description="Disordered" evidence="3">
    <location>
        <begin position="1"/>
        <end position="24"/>
    </location>
</feature>
<dbReference type="Pfam" id="PF00563">
    <property type="entry name" value="EAL"/>
    <property type="match status" value="1"/>
</dbReference>
<dbReference type="AlphaFoldDB" id="A0A1T4MM01"/>
<organism evidence="6 7">
    <name type="scientific">Lysobacter spongiicola DSM 21749</name>
    <dbReference type="NCBI Taxonomy" id="1122188"/>
    <lineage>
        <taxon>Bacteria</taxon>
        <taxon>Pseudomonadati</taxon>
        <taxon>Pseudomonadota</taxon>
        <taxon>Gammaproteobacteria</taxon>
        <taxon>Lysobacterales</taxon>
        <taxon>Lysobacteraceae</taxon>
        <taxon>Novilysobacter</taxon>
    </lineage>
</organism>
<dbReference type="SMART" id="SM00065">
    <property type="entry name" value="GAF"/>
    <property type="match status" value="2"/>
</dbReference>
<dbReference type="STRING" id="1122188.SAMN02745674_00479"/>
<evidence type="ECO:0000313" key="6">
    <source>
        <dbReference type="EMBL" id="SJZ67794.1"/>
    </source>
</evidence>
<accession>A0A1T4MM01</accession>
<dbReference type="FunFam" id="3.30.70.270:FF:000001">
    <property type="entry name" value="Diguanylate cyclase domain protein"/>
    <property type="match status" value="1"/>
</dbReference>
<feature type="domain" description="EAL" evidence="4">
    <location>
        <begin position="711"/>
        <end position="965"/>
    </location>
</feature>
<dbReference type="PANTHER" id="PTHR33121">
    <property type="entry name" value="CYCLIC DI-GMP PHOSPHODIESTERASE PDEF"/>
    <property type="match status" value="1"/>
</dbReference>
<dbReference type="SMART" id="SM00052">
    <property type="entry name" value="EAL"/>
    <property type="match status" value="1"/>
</dbReference>
<evidence type="ECO:0000256" key="3">
    <source>
        <dbReference type="SAM" id="MobiDB-lite"/>
    </source>
</evidence>
<evidence type="ECO:0000313" key="7">
    <source>
        <dbReference type="Proteomes" id="UP000190061"/>
    </source>
</evidence>
<evidence type="ECO:0000256" key="2">
    <source>
        <dbReference type="SAM" id="Coils"/>
    </source>
</evidence>
<dbReference type="GO" id="GO:0071111">
    <property type="term" value="F:cyclic-guanylate-specific phosphodiesterase activity"/>
    <property type="evidence" value="ECO:0007669"/>
    <property type="project" value="InterPro"/>
</dbReference>
<dbReference type="Pfam" id="PF00990">
    <property type="entry name" value="GGDEF"/>
    <property type="match status" value="1"/>
</dbReference>
<dbReference type="SMART" id="SM00267">
    <property type="entry name" value="GGDEF"/>
    <property type="match status" value="1"/>
</dbReference>
<feature type="compositionally biased region" description="Polar residues" evidence="3">
    <location>
        <begin position="11"/>
        <end position="24"/>
    </location>
</feature>
<dbReference type="NCBIfam" id="TIGR00254">
    <property type="entry name" value="GGDEF"/>
    <property type="match status" value="1"/>
</dbReference>
<keyword evidence="7" id="KW-1185">Reference proteome</keyword>
<dbReference type="InterPro" id="IPR029016">
    <property type="entry name" value="GAF-like_dom_sf"/>
</dbReference>
<gene>
    <name evidence="6" type="ORF">SAMN02745674_00479</name>
</gene>
<dbReference type="PANTHER" id="PTHR33121:SF70">
    <property type="entry name" value="SIGNALING PROTEIN YKOW"/>
    <property type="match status" value="1"/>
</dbReference>
<dbReference type="EMBL" id="FUXP01000001">
    <property type="protein sequence ID" value="SJZ67794.1"/>
    <property type="molecule type" value="Genomic_DNA"/>
</dbReference>
<feature type="domain" description="GGDEF" evidence="5">
    <location>
        <begin position="569"/>
        <end position="702"/>
    </location>
</feature>
<dbReference type="InterPro" id="IPR001633">
    <property type="entry name" value="EAL_dom"/>
</dbReference>
<dbReference type="Gene3D" id="3.30.450.40">
    <property type="match status" value="2"/>
</dbReference>
<dbReference type="InterPro" id="IPR050706">
    <property type="entry name" value="Cyclic-di-GMP_PDE-like"/>
</dbReference>
<dbReference type="InterPro" id="IPR000160">
    <property type="entry name" value="GGDEF_dom"/>
</dbReference>
<dbReference type="PROSITE" id="PS50887">
    <property type="entry name" value="GGDEF"/>
    <property type="match status" value="1"/>
</dbReference>
<dbReference type="SUPFAM" id="SSF55073">
    <property type="entry name" value="Nucleotide cyclase"/>
    <property type="match status" value="1"/>
</dbReference>
<dbReference type="SUPFAM" id="SSF55781">
    <property type="entry name" value="GAF domain-like"/>
    <property type="match status" value="2"/>
</dbReference>
<protein>
    <submittedName>
        <fullName evidence="6">Diguanylate cyclase (GGDEF) domain-containing protein</fullName>
    </submittedName>
</protein>
<dbReference type="InterPro" id="IPR035919">
    <property type="entry name" value="EAL_sf"/>
</dbReference>
<evidence type="ECO:0000256" key="1">
    <source>
        <dbReference type="ARBA" id="ARBA00001946"/>
    </source>
</evidence>
<dbReference type="InterPro" id="IPR003018">
    <property type="entry name" value="GAF"/>
</dbReference>
<dbReference type="PROSITE" id="PS50883">
    <property type="entry name" value="EAL"/>
    <property type="match status" value="1"/>
</dbReference>
<dbReference type="RefSeq" id="WP_078757083.1">
    <property type="nucleotide sequence ID" value="NZ_FUXP01000001.1"/>
</dbReference>
<dbReference type="CDD" id="cd01948">
    <property type="entry name" value="EAL"/>
    <property type="match status" value="1"/>
</dbReference>